<dbReference type="Proteomes" id="UP001166286">
    <property type="component" value="Unassembled WGS sequence"/>
</dbReference>
<evidence type="ECO:0000313" key="4">
    <source>
        <dbReference type="Proteomes" id="UP001166286"/>
    </source>
</evidence>
<organism evidence="3 4">
    <name type="scientific">Cladonia borealis</name>
    <dbReference type="NCBI Taxonomy" id="184061"/>
    <lineage>
        <taxon>Eukaryota</taxon>
        <taxon>Fungi</taxon>
        <taxon>Dikarya</taxon>
        <taxon>Ascomycota</taxon>
        <taxon>Pezizomycotina</taxon>
        <taxon>Lecanoromycetes</taxon>
        <taxon>OSLEUM clade</taxon>
        <taxon>Lecanoromycetidae</taxon>
        <taxon>Lecanorales</taxon>
        <taxon>Lecanorineae</taxon>
        <taxon>Cladoniaceae</taxon>
        <taxon>Cladonia</taxon>
    </lineage>
</organism>
<feature type="region of interest" description="Disordered" evidence="1">
    <location>
        <begin position="134"/>
        <end position="176"/>
    </location>
</feature>
<reference evidence="3" key="1">
    <citation type="submission" date="2023-03" db="EMBL/GenBank/DDBJ databases">
        <title>Complete genome of Cladonia borealis.</title>
        <authorList>
            <person name="Park H."/>
        </authorList>
    </citation>
    <scope>NUCLEOTIDE SEQUENCE</scope>
    <source>
        <strain evidence="3">ANT050790</strain>
    </source>
</reference>
<feature type="compositionally biased region" description="Polar residues" evidence="1">
    <location>
        <begin position="342"/>
        <end position="370"/>
    </location>
</feature>
<feature type="transmembrane region" description="Helical" evidence="2">
    <location>
        <begin position="181"/>
        <end position="205"/>
    </location>
</feature>
<keyword evidence="2" id="KW-0812">Transmembrane</keyword>
<feature type="region of interest" description="Disordered" evidence="1">
    <location>
        <begin position="241"/>
        <end position="282"/>
    </location>
</feature>
<accession>A0AA39R7C0</accession>
<evidence type="ECO:0000256" key="2">
    <source>
        <dbReference type="SAM" id="Phobius"/>
    </source>
</evidence>
<proteinExistence type="predicted"/>
<name>A0AA39R7C0_9LECA</name>
<feature type="compositionally biased region" description="Polar residues" evidence="1">
    <location>
        <begin position="250"/>
        <end position="261"/>
    </location>
</feature>
<evidence type="ECO:0000313" key="3">
    <source>
        <dbReference type="EMBL" id="KAK0514791.1"/>
    </source>
</evidence>
<gene>
    <name evidence="3" type="ORF">JMJ35_002170</name>
</gene>
<keyword evidence="4" id="KW-1185">Reference proteome</keyword>
<keyword evidence="2" id="KW-1133">Transmembrane helix</keyword>
<comment type="caution">
    <text evidence="3">The sequence shown here is derived from an EMBL/GenBank/DDBJ whole genome shotgun (WGS) entry which is preliminary data.</text>
</comment>
<protein>
    <submittedName>
        <fullName evidence="3">Uncharacterized protein</fullName>
    </submittedName>
</protein>
<dbReference type="EMBL" id="JAFEKC020000004">
    <property type="protein sequence ID" value="KAK0514791.1"/>
    <property type="molecule type" value="Genomic_DNA"/>
</dbReference>
<keyword evidence="2" id="KW-0472">Membrane</keyword>
<feature type="compositionally biased region" description="Low complexity" evidence="1">
    <location>
        <begin position="262"/>
        <end position="272"/>
    </location>
</feature>
<evidence type="ECO:0000256" key="1">
    <source>
        <dbReference type="SAM" id="MobiDB-lite"/>
    </source>
</evidence>
<feature type="compositionally biased region" description="Basic and acidic residues" evidence="1">
    <location>
        <begin position="421"/>
        <end position="432"/>
    </location>
</feature>
<feature type="compositionally biased region" description="Polar residues" evidence="1">
    <location>
        <begin position="273"/>
        <end position="282"/>
    </location>
</feature>
<feature type="region of interest" description="Disordered" evidence="1">
    <location>
        <begin position="300"/>
        <end position="439"/>
    </location>
</feature>
<dbReference type="AlphaFoldDB" id="A0AA39R7C0"/>
<sequence length="439" mass="46747">MATCYIAEGVGIPEFGLCNTTASVSLCCLPGAICLSNGYCSTHSGQIYSGACTDPTYSSSICPEFCTFATGGYITQCDGSAVENGRFCCSMDTNGTCCDNPKNKLHMAPAVSSAIAVIPAITTVVVLNARSTTSSMGPLSSTTPSLTLHSNQTSSSSTLSTTATTSTPDPKPTPTGGTKTLAIVLSVVFGVGALISLLLGVCAYLRRKRRLERFHKVEAGCRMDALNMANRAHRAHRDLSRRWTSHFNRRQNPANGQQAVMSSAESAKSESAPTTVSRLASSECNAESQLALKLLKELPHSQTEQLESDTGSSDTDSSDTDSAVDREPTAELGPETFKSEQHNSTSQQPNTSNRSEALTSAQLDGTSGPSPDTDKVATRAPTPEEVSKSHEPAQDEDTSAANPAENLQVEDEVQRQWSWQHGDDKHLQRSLEEQIETPE</sequence>
<feature type="transmembrane region" description="Helical" evidence="2">
    <location>
        <begin position="110"/>
        <end position="129"/>
    </location>
</feature>